<proteinExistence type="predicted"/>
<gene>
    <name evidence="2" type="ORF">SKAU_G00236630</name>
</gene>
<dbReference type="Proteomes" id="UP001152622">
    <property type="component" value="Chromosome 8"/>
</dbReference>
<keyword evidence="3" id="KW-1185">Reference proteome</keyword>
<evidence type="ECO:0000313" key="3">
    <source>
        <dbReference type="Proteomes" id="UP001152622"/>
    </source>
</evidence>
<evidence type="ECO:0000256" key="1">
    <source>
        <dbReference type="SAM" id="MobiDB-lite"/>
    </source>
</evidence>
<sequence>MFSAAEKSLVGRYCHAEARPDAKCFPHEMAQRTSSNEQLAEHTTAPPPAVKTAVKPQTGTHTLPEGKRYELSRLDSPLLTNPTNVVQESTGCTPGGRELRRTAVDMVFDGLPDNGLPTSLGPEYVHQLQDRLDCIQQLAREHLASAGSRQKCNYGLVPEGVV</sequence>
<name>A0A9Q1F6N2_SYNKA</name>
<comment type="caution">
    <text evidence="2">The sequence shown here is derived from an EMBL/GenBank/DDBJ whole genome shotgun (WGS) entry which is preliminary data.</text>
</comment>
<dbReference type="AlphaFoldDB" id="A0A9Q1F6N2"/>
<organism evidence="2 3">
    <name type="scientific">Synaphobranchus kaupii</name>
    <name type="common">Kaup's arrowtooth eel</name>
    <dbReference type="NCBI Taxonomy" id="118154"/>
    <lineage>
        <taxon>Eukaryota</taxon>
        <taxon>Metazoa</taxon>
        <taxon>Chordata</taxon>
        <taxon>Craniata</taxon>
        <taxon>Vertebrata</taxon>
        <taxon>Euteleostomi</taxon>
        <taxon>Actinopterygii</taxon>
        <taxon>Neopterygii</taxon>
        <taxon>Teleostei</taxon>
        <taxon>Anguilliformes</taxon>
        <taxon>Synaphobranchidae</taxon>
        <taxon>Synaphobranchus</taxon>
    </lineage>
</organism>
<dbReference type="EMBL" id="JAINUF010000008">
    <property type="protein sequence ID" value="KAJ8352187.1"/>
    <property type="molecule type" value="Genomic_DNA"/>
</dbReference>
<feature type="region of interest" description="Disordered" evidence="1">
    <location>
        <begin position="26"/>
        <end position="64"/>
    </location>
</feature>
<evidence type="ECO:0000313" key="2">
    <source>
        <dbReference type="EMBL" id="KAJ8352187.1"/>
    </source>
</evidence>
<accession>A0A9Q1F6N2</accession>
<protein>
    <submittedName>
        <fullName evidence="2">Uncharacterized protein</fullName>
    </submittedName>
</protein>
<reference evidence="2" key="1">
    <citation type="journal article" date="2023" name="Science">
        <title>Genome structures resolve the early diversification of teleost fishes.</title>
        <authorList>
            <person name="Parey E."/>
            <person name="Louis A."/>
            <person name="Montfort J."/>
            <person name="Bouchez O."/>
            <person name="Roques C."/>
            <person name="Iampietro C."/>
            <person name="Lluch J."/>
            <person name="Castinel A."/>
            <person name="Donnadieu C."/>
            <person name="Desvignes T."/>
            <person name="Floi Bucao C."/>
            <person name="Jouanno E."/>
            <person name="Wen M."/>
            <person name="Mejri S."/>
            <person name="Dirks R."/>
            <person name="Jansen H."/>
            <person name="Henkel C."/>
            <person name="Chen W.J."/>
            <person name="Zahm M."/>
            <person name="Cabau C."/>
            <person name="Klopp C."/>
            <person name="Thompson A.W."/>
            <person name="Robinson-Rechavi M."/>
            <person name="Braasch I."/>
            <person name="Lecointre G."/>
            <person name="Bobe J."/>
            <person name="Postlethwait J.H."/>
            <person name="Berthelot C."/>
            <person name="Roest Crollius H."/>
            <person name="Guiguen Y."/>
        </authorList>
    </citation>
    <scope>NUCLEOTIDE SEQUENCE</scope>
    <source>
        <strain evidence="2">WJC10195</strain>
    </source>
</reference>